<evidence type="ECO:0000256" key="1">
    <source>
        <dbReference type="ARBA" id="ARBA00022741"/>
    </source>
</evidence>
<dbReference type="InterPro" id="IPR003593">
    <property type="entry name" value="AAA+_ATPase"/>
</dbReference>
<dbReference type="GO" id="GO:0005524">
    <property type="term" value="F:ATP binding"/>
    <property type="evidence" value="ECO:0007669"/>
    <property type="project" value="UniProtKB-KW"/>
</dbReference>
<sequence>MCPGRTTSARPGSRIDNGSLTEPAPERSRAISMWEESVDDVAKTVLKLDDVTFRRGETKILHGIDLAIGQGEHWVLIGPNGAGKSTILSFASAQVFPTSGTVDILGERMGRVELQALRRHIGHVNPRHPLRSNLSVRDVVLTGLTGTVERPFRWEASAEQVAKADDLIAEVGLTSRTDAGWKVLSQGERGRALVARALIADPQLLLFDEPTTGLDVAAREQLLETIDSLSVTSPQLTTLLVTHHLEEIPESTSHAMLISHGRLTASGEIAEVLTTDKVSAAFEHPIEVGFADERWSARAIRQRAVAV</sequence>
<dbReference type="Gene3D" id="3.40.50.300">
    <property type="entry name" value="P-loop containing nucleotide triphosphate hydrolases"/>
    <property type="match status" value="1"/>
</dbReference>
<feature type="compositionally biased region" description="Polar residues" evidence="3">
    <location>
        <begin position="1"/>
        <end position="20"/>
    </location>
</feature>
<accession>A0A1D7VYP6</accession>
<evidence type="ECO:0000256" key="2">
    <source>
        <dbReference type="ARBA" id="ARBA00022840"/>
    </source>
</evidence>
<evidence type="ECO:0000313" key="6">
    <source>
        <dbReference type="Proteomes" id="UP000094793"/>
    </source>
</evidence>
<reference evidence="6" key="1">
    <citation type="submission" date="2016-09" db="EMBL/GenBank/DDBJ databases">
        <title>Complete Genome Sequence of Brevibacterium linens SMQ-1335.</title>
        <authorList>
            <person name="de Melo A.G."/>
            <person name="Labrie S.J."/>
            <person name="Dumaresq J."/>
            <person name="Roberts R.J."/>
            <person name="Tremblay D.M."/>
            <person name="Moineau S."/>
        </authorList>
    </citation>
    <scope>NUCLEOTIDE SEQUENCE [LARGE SCALE GENOMIC DNA]</scope>
    <source>
        <strain evidence="6">SMQ-1335</strain>
    </source>
</reference>
<dbReference type="GO" id="GO:0016887">
    <property type="term" value="F:ATP hydrolysis activity"/>
    <property type="evidence" value="ECO:0007669"/>
    <property type="project" value="InterPro"/>
</dbReference>
<feature type="region of interest" description="Disordered" evidence="3">
    <location>
        <begin position="1"/>
        <end position="26"/>
    </location>
</feature>
<dbReference type="Proteomes" id="UP000094793">
    <property type="component" value="Chromosome"/>
</dbReference>
<evidence type="ECO:0000256" key="3">
    <source>
        <dbReference type="SAM" id="MobiDB-lite"/>
    </source>
</evidence>
<dbReference type="eggNOG" id="COG1119">
    <property type="taxonomic scope" value="Bacteria"/>
</dbReference>
<dbReference type="InterPro" id="IPR003439">
    <property type="entry name" value="ABC_transporter-like_ATP-bd"/>
</dbReference>
<gene>
    <name evidence="5" type="ORF">BLSMQ_0130</name>
</gene>
<dbReference type="AlphaFoldDB" id="A0A1D7VYP6"/>
<evidence type="ECO:0000313" key="5">
    <source>
        <dbReference type="EMBL" id="AOP51852.1"/>
    </source>
</evidence>
<dbReference type="InterPro" id="IPR027417">
    <property type="entry name" value="P-loop_NTPase"/>
</dbReference>
<dbReference type="SMART" id="SM00382">
    <property type="entry name" value="AAA"/>
    <property type="match status" value="1"/>
</dbReference>
<keyword evidence="2 5" id="KW-0067">ATP-binding</keyword>
<organism evidence="5 6">
    <name type="scientific">Brevibacterium aurantiacum</name>
    <dbReference type="NCBI Taxonomy" id="273384"/>
    <lineage>
        <taxon>Bacteria</taxon>
        <taxon>Bacillati</taxon>
        <taxon>Actinomycetota</taxon>
        <taxon>Actinomycetes</taxon>
        <taxon>Micrococcales</taxon>
        <taxon>Brevibacteriaceae</taxon>
        <taxon>Brevibacterium</taxon>
    </lineage>
</organism>
<dbReference type="PANTHER" id="PTHR43158">
    <property type="entry name" value="SKFA PEPTIDE EXPORT ATP-BINDING PROTEIN SKFE"/>
    <property type="match status" value="1"/>
</dbReference>
<dbReference type="SUPFAM" id="SSF52540">
    <property type="entry name" value="P-loop containing nucleoside triphosphate hydrolases"/>
    <property type="match status" value="1"/>
</dbReference>
<name>A0A1D7VYP6_BREAU</name>
<proteinExistence type="predicted"/>
<dbReference type="PROSITE" id="PS50893">
    <property type="entry name" value="ABC_TRANSPORTER_2"/>
    <property type="match status" value="1"/>
</dbReference>
<dbReference type="Pfam" id="PF00005">
    <property type="entry name" value="ABC_tran"/>
    <property type="match status" value="1"/>
</dbReference>
<evidence type="ECO:0000259" key="4">
    <source>
        <dbReference type="PROSITE" id="PS50893"/>
    </source>
</evidence>
<dbReference type="PATRIC" id="fig|1703.10.peg.133"/>
<dbReference type="EMBL" id="CP017150">
    <property type="protein sequence ID" value="AOP51852.1"/>
    <property type="molecule type" value="Genomic_DNA"/>
</dbReference>
<protein>
    <submittedName>
        <fullName evidence="5">ABC transporter, ATP-binding protein</fullName>
    </submittedName>
</protein>
<dbReference type="KEGG" id="blin:BLSMQ_0130"/>
<feature type="domain" description="ABC transporter" evidence="4">
    <location>
        <begin position="46"/>
        <end position="285"/>
    </location>
</feature>
<dbReference type="PANTHER" id="PTHR43158:SF2">
    <property type="entry name" value="SKFA PEPTIDE EXPORT ATP-BINDING PROTEIN SKFE"/>
    <property type="match status" value="1"/>
</dbReference>
<keyword evidence="1" id="KW-0547">Nucleotide-binding</keyword>